<evidence type="ECO:0000313" key="11">
    <source>
        <dbReference type="Proteomes" id="UP001056429"/>
    </source>
</evidence>
<gene>
    <name evidence="10" type="ORF">KDK92_07495</name>
</gene>
<organism evidence="10 11">
    <name type="scientific">Oceanirhabdus seepicola</name>
    <dbReference type="NCBI Taxonomy" id="2828781"/>
    <lineage>
        <taxon>Bacteria</taxon>
        <taxon>Bacillati</taxon>
        <taxon>Bacillota</taxon>
        <taxon>Clostridia</taxon>
        <taxon>Eubacteriales</taxon>
        <taxon>Clostridiaceae</taxon>
        <taxon>Oceanirhabdus</taxon>
    </lineage>
</organism>
<dbReference type="InterPro" id="IPR011527">
    <property type="entry name" value="ABC1_TM_dom"/>
</dbReference>
<dbReference type="InterPro" id="IPR027417">
    <property type="entry name" value="P-loop_NTPase"/>
</dbReference>
<dbReference type="InterPro" id="IPR003593">
    <property type="entry name" value="AAA+_ATPase"/>
</dbReference>
<evidence type="ECO:0000256" key="3">
    <source>
        <dbReference type="ARBA" id="ARBA00022741"/>
    </source>
</evidence>
<dbReference type="Gene3D" id="1.20.1560.10">
    <property type="entry name" value="ABC transporter type 1, transmembrane domain"/>
    <property type="match status" value="1"/>
</dbReference>
<dbReference type="InterPro" id="IPR036640">
    <property type="entry name" value="ABC1_TM_sf"/>
</dbReference>
<evidence type="ECO:0000256" key="4">
    <source>
        <dbReference type="ARBA" id="ARBA00022840"/>
    </source>
</evidence>
<evidence type="ECO:0000313" key="10">
    <source>
        <dbReference type="EMBL" id="MCM1989581.1"/>
    </source>
</evidence>
<feature type="transmembrane region" description="Helical" evidence="7">
    <location>
        <begin position="66"/>
        <end position="92"/>
    </location>
</feature>
<dbReference type="SMART" id="SM00382">
    <property type="entry name" value="AAA"/>
    <property type="match status" value="1"/>
</dbReference>
<evidence type="ECO:0000259" key="9">
    <source>
        <dbReference type="PROSITE" id="PS50929"/>
    </source>
</evidence>
<dbReference type="RefSeq" id="WP_250858572.1">
    <property type="nucleotide sequence ID" value="NZ_JAGSOJ010000001.1"/>
</dbReference>
<dbReference type="PROSITE" id="PS50893">
    <property type="entry name" value="ABC_TRANSPORTER_2"/>
    <property type="match status" value="1"/>
</dbReference>
<dbReference type="AlphaFoldDB" id="A0A9J6P139"/>
<dbReference type="GO" id="GO:0005524">
    <property type="term" value="F:ATP binding"/>
    <property type="evidence" value="ECO:0007669"/>
    <property type="project" value="UniProtKB-KW"/>
</dbReference>
<reference evidence="10" key="1">
    <citation type="journal article" date="2021" name="mSystems">
        <title>Bacteria and Archaea Synergistically Convert Glycine Betaine to Biogenic Methane in the Formosa Cold Seep of the South China Sea.</title>
        <authorList>
            <person name="Li L."/>
            <person name="Zhang W."/>
            <person name="Zhang S."/>
            <person name="Song L."/>
            <person name="Sun Q."/>
            <person name="Zhang H."/>
            <person name="Xiang H."/>
            <person name="Dong X."/>
        </authorList>
    </citation>
    <scope>NUCLEOTIDE SEQUENCE</scope>
    <source>
        <strain evidence="10">ZWT</strain>
    </source>
</reference>
<dbReference type="PROSITE" id="PS50929">
    <property type="entry name" value="ABC_TM1F"/>
    <property type="match status" value="1"/>
</dbReference>
<dbReference type="PANTHER" id="PTHR24221:SF423">
    <property type="entry name" value="ABC TRANSPORTER"/>
    <property type="match status" value="1"/>
</dbReference>
<accession>A0A9J6P139</accession>
<keyword evidence="6 7" id="KW-0472">Membrane</keyword>
<keyword evidence="4 10" id="KW-0067">ATP-binding</keyword>
<evidence type="ECO:0000256" key="6">
    <source>
        <dbReference type="ARBA" id="ARBA00023136"/>
    </source>
</evidence>
<dbReference type="PANTHER" id="PTHR24221">
    <property type="entry name" value="ATP-BINDING CASSETTE SUB-FAMILY B"/>
    <property type="match status" value="1"/>
</dbReference>
<sequence>MRGKSNRKFKRMVNLTWKMILYKPWLSFVDMILWLFIFAYNIVPAIVVKEFFKKLEQSSNIDKDVIFLLAILGVAAITNMVTVYFGGLCYYVRDYYIKGLIKRNMLEGIFKKRGSEALKVSSGEALNHFKDDVEEIMEILGYGDDFIGTAAFTIIAFIIMFNINPMVTLFVFIPTNIVMLIGKKVSKKIGKYRAESRKQTSKISGFIQEIFSSIQGIKITGSEKNMVNQLKILNKQRHKAMLKDITFTEIVNSIYGSTLSIGTSIVLLLCARLITNGEFSVGDFAFFIYCMEYVTDFIQRTGDYITQIKQTDVALDRLEELMGIEKVEDLVNSNEIYLNKEIPDKVIEDFNEEVIEDKFRTLELNGLGYNFNDSENGIKDVNLKIDKGTFTVVTGRIGSGKTTLLKTIIGLLPNHSGEIIWNGEKLSRTDEQMIPPKVAYTGQIPRLFSESLRENITLGESCTDEQIEEAISSAVLEDDVRNMEDGLNTVIGPQGVKLSGGQIQRVAAARMFMKNAELLVLDDISSALDVETENKLWERLFEKKNTTCIVVSNKKVALQRADNIIVMKDGRVERTGTFKELIEECEEFREMALV</sequence>
<dbReference type="Pfam" id="PF00005">
    <property type="entry name" value="ABC_tran"/>
    <property type="match status" value="1"/>
</dbReference>
<keyword evidence="5 7" id="KW-1133">Transmembrane helix</keyword>
<dbReference type="CDD" id="cd07346">
    <property type="entry name" value="ABC_6TM_exporters"/>
    <property type="match status" value="1"/>
</dbReference>
<dbReference type="InterPro" id="IPR039421">
    <property type="entry name" value="Type_1_exporter"/>
</dbReference>
<feature type="domain" description="ABC transmembrane type-1" evidence="9">
    <location>
        <begin position="28"/>
        <end position="310"/>
    </location>
</feature>
<evidence type="ECO:0000259" key="8">
    <source>
        <dbReference type="PROSITE" id="PS50893"/>
    </source>
</evidence>
<protein>
    <submittedName>
        <fullName evidence="10">ABC transporter ATP-binding protein</fullName>
    </submittedName>
</protein>
<dbReference type="EMBL" id="JAGSOJ010000001">
    <property type="protein sequence ID" value="MCM1989581.1"/>
    <property type="molecule type" value="Genomic_DNA"/>
</dbReference>
<dbReference type="Proteomes" id="UP001056429">
    <property type="component" value="Unassembled WGS sequence"/>
</dbReference>
<evidence type="ECO:0000256" key="5">
    <source>
        <dbReference type="ARBA" id="ARBA00022989"/>
    </source>
</evidence>
<dbReference type="Pfam" id="PF00664">
    <property type="entry name" value="ABC_membrane"/>
    <property type="match status" value="1"/>
</dbReference>
<reference evidence="10" key="2">
    <citation type="submission" date="2021-04" db="EMBL/GenBank/DDBJ databases">
        <authorList>
            <person name="Dong X."/>
        </authorList>
    </citation>
    <scope>NUCLEOTIDE SEQUENCE</scope>
    <source>
        <strain evidence="10">ZWT</strain>
    </source>
</reference>
<comment type="caution">
    <text evidence="10">The sequence shown here is derived from an EMBL/GenBank/DDBJ whole genome shotgun (WGS) entry which is preliminary data.</text>
</comment>
<dbReference type="GO" id="GO:0140359">
    <property type="term" value="F:ABC-type transporter activity"/>
    <property type="evidence" value="ECO:0007669"/>
    <property type="project" value="InterPro"/>
</dbReference>
<dbReference type="SUPFAM" id="SSF90123">
    <property type="entry name" value="ABC transporter transmembrane region"/>
    <property type="match status" value="1"/>
</dbReference>
<keyword evidence="3" id="KW-0547">Nucleotide-binding</keyword>
<evidence type="ECO:0000256" key="7">
    <source>
        <dbReference type="SAM" id="Phobius"/>
    </source>
</evidence>
<keyword evidence="2 7" id="KW-0812">Transmembrane</keyword>
<dbReference type="Gene3D" id="3.40.50.300">
    <property type="entry name" value="P-loop containing nucleotide triphosphate hydrolases"/>
    <property type="match status" value="1"/>
</dbReference>
<evidence type="ECO:0000256" key="2">
    <source>
        <dbReference type="ARBA" id="ARBA00022692"/>
    </source>
</evidence>
<name>A0A9J6P139_9CLOT</name>
<proteinExistence type="predicted"/>
<feature type="domain" description="ABC transporter" evidence="8">
    <location>
        <begin position="362"/>
        <end position="594"/>
    </location>
</feature>
<dbReference type="GO" id="GO:0016887">
    <property type="term" value="F:ATP hydrolysis activity"/>
    <property type="evidence" value="ECO:0007669"/>
    <property type="project" value="InterPro"/>
</dbReference>
<comment type="subcellular location">
    <subcellularLocation>
        <location evidence="1">Cell membrane</location>
        <topology evidence="1">Multi-pass membrane protein</topology>
    </subcellularLocation>
</comment>
<evidence type="ECO:0000256" key="1">
    <source>
        <dbReference type="ARBA" id="ARBA00004651"/>
    </source>
</evidence>
<feature type="transmembrane region" description="Helical" evidence="7">
    <location>
        <begin position="21"/>
        <end position="46"/>
    </location>
</feature>
<keyword evidence="11" id="KW-1185">Reference proteome</keyword>
<dbReference type="SUPFAM" id="SSF52540">
    <property type="entry name" value="P-loop containing nucleoside triphosphate hydrolases"/>
    <property type="match status" value="1"/>
</dbReference>
<dbReference type="InterPro" id="IPR003439">
    <property type="entry name" value="ABC_transporter-like_ATP-bd"/>
</dbReference>
<dbReference type="GO" id="GO:0005886">
    <property type="term" value="C:plasma membrane"/>
    <property type="evidence" value="ECO:0007669"/>
    <property type="project" value="UniProtKB-SubCell"/>
</dbReference>